<dbReference type="PANTHER" id="PTHR14094">
    <property type="entry name" value="SIGNAL RECOGNITION PARTICLE 72"/>
    <property type="match status" value="1"/>
</dbReference>
<evidence type="ECO:0000256" key="11">
    <source>
        <dbReference type="SAM" id="MobiDB-lite"/>
    </source>
</evidence>
<comment type="subcellular location">
    <subcellularLocation>
        <location evidence="2 9">Cytoplasm</location>
    </subcellularLocation>
    <subcellularLocation>
        <location evidence="1">Endoplasmic reticulum</location>
    </subcellularLocation>
</comment>
<name>L8H0D1_ACACF</name>
<dbReference type="InterPro" id="IPR011990">
    <property type="entry name" value="TPR-like_helical_dom_sf"/>
</dbReference>
<dbReference type="PROSITE" id="PS50005">
    <property type="entry name" value="TPR"/>
    <property type="match status" value="1"/>
</dbReference>
<dbReference type="GeneID" id="14919046"/>
<organism evidence="13 14">
    <name type="scientific">Acanthamoeba castellanii (strain ATCC 30010 / Neff)</name>
    <dbReference type="NCBI Taxonomy" id="1257118"/>
    <lineage>
        <taxon>Eukaryota</taxon>
        <taxon>Amoebozoa</taxon>
        <taxon>Discosea</taxon>
        <taxon>Longamoebia</taxon>
        <taxon>Centramoebida</taxon>
        <taxon>Acanthamoebidae</taxon>
        <taxon>Acanthamoeba</taxon>
    </lineage>
</organism>
<sequence length="686" mass="75796">MAAKALEPLFAELDDFIKDGDWGQALAASEKILKIAPDDADAFACQIGCLLQLSEFDKTLALLKTHGEDKFLFERAYCFYRLKRYPEALKLLESHPQPKPTRILELEAQVRYALEDYNKAVALYEQLVSNSKEPAPELKTNYLAALSLANATDQALTYISKHQARGLTFFPSESLAHKPLATAVLQEAVDKTFEFAYNAACSYIAVGDLSTAEKELKLSEKLCRETFTGEDFTEEDLNNEIAVVLVQLGFVYQQQGKNEDALNLYTAALKSKPSDDMVSAVASNNIVAMNKDKDLFDSEKRLKAATNDKVQLKLTSAQKQIIDFNQCLLLLYMNKSKQCTELVQSLRERFPDSPMLSLILASLLFRTKKIKESEDLLKEEIQKHPDSDKNVKLLLSLAQIHLSKPQRDLAEVISILGSIPSLRNKPGVASLLVLLYEHLGDTAAAVKVLDQCASVYANQKQLSEKQKREYVAILKAAGEFKKKYGLHEQAAASYKALLKLNRDDVDSLYNLVLMAAEVDPQQAEEYASRIPAIKPDSTISAEALENLPAPTLSAIKRKEEREGGAEAKAAKAVKAGGSSAAAKKKKKRKPLLPKNHDPTSKPDPERWLPKKERSYYRPRRGAKESVRRGAQGSASASTRPTATSTSTSTSTTAATPAPAPAAGAQPQGKKQPQGKQQQQRKKKGRR</sequence>
<feature type="compositionally biased region" description="Low complexity" evidence="11">
    <location>
        <begin position="570"/>
        <end position="581"/>
    </location>
</feature>
<dbReference type="GO" id="GO:0005783">
    <property type="term" value="C:endoplasmic reticulum"/>
    <property type="evidence" value="ECO:0007669"/>
    <property type="project" value="UniProtKB-SubCell"/>
</dbReference>
<evidence type="ECO:0000256" key="5">
    <source>
        <dbReference type="ARBA" id="ARBA00022490"/>
    </source>
</evidence>
<evidence type="ECO:0000256" key="6">
    <source>
        <dbReference type="ARBA" id="ARBA00022824"/>
    </source>
</evidence>
<dbReference type="GO" id="GO:0008312">
    <property type="term" value="F:7S RNA binding"/>
    <property type="evidence" value="ECO:0007669"/>
    <property type="project" value="InterPro"/>
</dbReference>
<dbReference type="Gene3D" id="1.25.40.10">
    <property type="entry name" value="Tetratricopeptide repeat domain"/>
    <property type="match status" value="3"/>
</dbReference>
<feature type="region of interest" description="Disordered" evidence="11">
    <location>
        <begin position="558"/>
        <end position="686"/>
    </location>
</feature>
<protein>
    <recommendedName>
        <fullName evidence="4 9">Signal recognition particle subunit SRP72</fullName>
    </recommendedName>
</protein>
<keyword evidence="14" id="KW-1185">Reference proteome</keyword>
<reference evidence="13 14" key="1">
    <citation type="journal article" date="2013" name="Genome Biol.">
        <title>Genome of Acanthamoeba castellanii highlights extensive lateral gene transfer and early evolution of tyrosine kinase signaling.</title>
        <authorList>
            <person name="Clarke M."/>
            <person name="Lohan A.J."/>
            <person name="Liu B."/>
            <person name="Lagkouvardos I."/>
            <person name="Roy S."/>
            <person name="Zafar N."/>
            <person name="Bertelli C."/>
            <person name="Schilde C."/>
            <person name="Kianianmomeni A."/>
            <person name="Burglin T.R."/>
            <person name="Frech C."/>
            <person name="Turcotte B."/>
            <person name="Kopec K.O."/>
            <person name="Synnott J.M."/>
            <person name="Choo C."/>
            <person name="Paponov I."/>
            <person name="Finkler A."/>
            <person name="Soon Heng Tan C."/>
            <person name="Hutchins A.P."/>
            <person name="Weinmeier T."/>
            <person name="Rattei T."/>
            <person name="Chu J.S."/>
            <person name="Gimenez G."/>
            <person name="Irimia M."/>
            <person name="Rigden D.J."/>
            <person name="Fitzpatrick D.A."/>
            <person name="Lorenzo-Morales J."/>
            <person name="Bateman A."/>
            <person name="Chiu C.H."/>
            <person name="Tang P."/>
            <person name="Hegemann P."/>
            <person name="Fromm H."/>
            <person name="Raoult D."/>
            <person name="Greub G."/>
            <person name="Miranda-Saavedra D."/>
            <person name="Chen N."/>
            <person name="Nash P."/>
            <person name="Ginger M.L."/>
            <person name="Horn M."/>
            <person name="Schaap P."/>
            <person name="Caler L."/>
            <person name="Loftus B."/>
        </authorList>
    </citation>
    <scope>NUCLEOTIDE SEQUENCE [LARGE SCALE GENOMIC DNA]</scope>
    <source>
        <strain evidence="13 14">Neff</strain>
    </source>
</reference>
<accession>L8H0D1</accession>
<dbReference type="EMBL" id="KB007960">
    <property type="protein sequence ID" value="ELR18223.1"/>
    <property type="molecule type" value="Genomic_DNA"/>
</dbReference>
<dbReference type="InterPro" id="IPR019734">
    <property type="entry name" value="TPR_rpt"/>
</dbReference>
<dbReference type="VEuPathDB" id="AmoebaDB:ACA1_369660"/>
<dbReference type="OrthoDB" id="5421607at2759"/>
<dbReference type="PANTHER" id="PTHR14094:SF9">
    <property type="entry name" value="SIGNAL RECOGNITION PARTICLE SUBUNIT SRP72"/>
    <property type="match status" value="1"/>
</dbReference>
<evidence type="ECO:0000313" key="13">
    <source>
        <dbReference type="EMBL" id="ELR18223.1"/>
    </source>
</evidence>
<evidence type="ECO:0000259" key="12">
    <source>
        <dbReference type="Pfam" id="PF08492"/>
    </source>
</evidence>
<dbReference type="KEGG" id="acan:ACA1_369660"/>
<evidence type="ECO:0000256" key="7">
    <source>
        <dbReference type="ARBA" id="ARBA00023135"/>
    </source>
</evidence>
<feature type="compositionally biased region" description="Low complexity" evidence="11">
    <location>
        <begin position="634"/>
        <end position="677"/>
    </location>
</feature>
<dbReference type="AlphaFoldDB" id="L8H0D1"/>
<dbReference type="Proteomes" id="UP000011083">
    <property type="component" value="Unassembled WGS sequence"/>
</dbReference>
<dbReference type="STRING" id="1257118.L8H0D1"/>
<dbReference type="Pfam" id="PF08492">
    <property type="entry name" value="SRP72"/>
    <property type="match status" value="1"/>
</dbReference>
<dbReference type="Pfam" id="PF13176">
    <property type="entry name" value="TPR_7"/>
    <property type="match status" value="1"/>
</dbReference>
<evidence type="ECO:0000256" key="1">
    <source>
        <dbReference type="ARBA" id="ARBA00004240"/>
    </source>
</evidence>
<dbReference type="InterPro" id="IPR031545">
    <property type="entry name" value="SRP72_TPR-like"/>
</dbReference>
<dbReference type="GO" id="GO:0006614">
    <property type="term" value="P:SRP-dependent cotranslational protein targeting to membrane"/>
    <property type="evidence" value="ECO:0007669"/>
    <property type="project" value="UniProtKB-UniRule"/>
</dbReference>
<evidence type="ECO:0000256" key="4">
    <source>
        <dbReference type="ARBA" id="ARBA00018350"/>
    </source>
</evidence>
<evidence type="ECO:0000313" key="14">
    <source>
        <dbReference type="Proteomes" id="UP000011083"/>
    </source>
</evidence>
<comment type="similarity">
    <text evidence="3 9">Belongs to the SRP72 family.</text>
</comment>
<dbReference type="GO" id="GO:0005786">
    <property type="term" value="C:signal recognition particle, endoplasmic reticulum targeting"/>
    <property type="evidence" value="ECO:0007669"/>
    <property type="project" value="UniProtKB-UniRule"/>
</dbReference>
<gene>
    <name evidence="13" type="ORF">ACA1_369660</name>
</gene>
<dbReference type="RefSeq" id="XP_004340243.1">
    <property type="nucleotide sequence ID" value="XM_004340195.1"/>
</dbReference>
<evidence type="ECO:0000256" key="8">
    <source>
        <dbReference type="ARBA" id="ARBA00023274"/>
    </source>
</evidence>
<dbReference type="SMART" id="SM00028">
    <property type="entry name" value="TPR"/>
    <property type="match status" value="4"/>
</dbReference>
<keyword evidence="6" id="KW-0256">Endoplasmic reticulum</keyword>
<evidence type="ECO:0000256" key="10">
    <source>
        <dbReference type="PROSITE-ProRule" id="PRU00339"/>
    </source>
</evidence>
<dbReference type="SUPFAM" id="SSF48452">
    <property type="entry name" value="TPR-like"/>
    <property type="match status" value="3"/>
</dbReference>
<dbReference type="PIRSF" id="PIRSF038922">
    <property type="entry name" value="SRP72"/>
    <property type="match status" value="1"/>
</dbReference>
<dbReference type="InterPro" id="IPR026270">
    <property type="entry name" value="SRP72"/>
</dbReference>
<keyword evidence="8 9" id="KW-0687">Ribonucleoprotein</keyword>
<keyword evidence="10" id="KW-0802">TPR repeat</keyword>
<keyword evidence="7 9" id="KW-0733">Signal recognition particle</keyword>
<feature type="repeat" description="TPR" evidence="10">
    <location>
        <begin position="242"/>
        <end position="275"/>
    </location>
</feature>
<dbReference type="OMA" id="NDMKVLA"/>
<dbReference type="Pfam" id="PF17004">
    <property type="entry name" value="SRP_TPR_like"/>
    <property type="match status" value="1"/>
</dbReference>
<dbReference type="GO" id="GO:0043022">
    <property type="term" value="F:ribosome binding"/>
    <property type="evidence" value="ECO:0007669"/>
    <property type="project" value="TreeGrafter"/>
</dbReference>
<feature type="compositionally biased region" description="Basic and acidic residues" evidence="11">
    <location>
        <begin position="558"/>
        <end position="569"/>
    </location>
</feature>
<evidence type="ECO:0000256" key="2">
    <source>
        <dbReference type="ARBA" id="ARBA00004496"/>
    </source>
</evidence>
<feature type="domain" description="Signal recognition particle SRP72 subunit RNA-binding" evidence="12">
    <location>
        <begin position="573"/>
        <end position="618"/>
    </location>
</feature>
<keyword evidence="5 9" id="KW-0963">Cytoplasm</keyword>
<feature type="compositionally biased region" description="Basic and acidic residues" evidence="11">
    <location>
        <begin position="594"/>
        <end position="627"/>
    </location>
</feature>
<evidence type="ECO:0000256" key="9">
    <source>
        <dbReference type="PIRNR" id="PIRNR038922"/>
    </source>
</evidence>
<proteinExistence type="inferred from homology"/>
<evidence type="ECO:0000256" key="3">
    <source>
        <dbReference type="ARBA" id="ARBA00007676"/>
    </source>
</evidence>
<feature type="compositionally biased region" description="Basic residues" evidence="11">
    <location>
        <begin position="582"/>
        <end position="591"/>
    </location>
</feature>
<dbReference type="InterPro" id="IPR013699">
    <property type="entry name" value="Signal_recog_part_SRP72_RNA-bd"/>
</dbReference>
<comment type="function">
    <text evidence="9">Component of the signal recognition particle (SRP) complex, a ribonucleoprotein complex that mediates the cotranslational targeting of secretory and membrane proteins to the endoplasmic reticulum (ER).</text>
</comment>